<proteinExistence type="predicted"/>
<name>A0ABQ9U0L5_SAGOE</name>
<evidence type="ECO:0000313" key="2">
    <source>
        <dbReference type="Proteomes" id="UP001266305"/>
    </source>
</evidence>
<dbReference type="EMBL" id="JASSZA010000017">
    <property type="protein sequence ID" value="KAK2090582.1"/>
    <property type="molecule type" value="Genomic_DNA"/>
</dbReference>
<evidence type="ECO:0000313" key="1">
    <source>
        <dbReference type="EMBL" id="KAK2090582.1"/>
    </source>
</evidence>
<protein>
    <submittedName>
        <fullName evidence="1">Uncharacterized protein</fullName>
    </submittedName>
</protein>
<reference evidence="1 2" key="1">
    <citation type="submission" date="2023-05" db="EMBL/GenBank/DDBJ databases">
        <title>B98-5 Cell Line De Novo Hybrid Assembly: An Optical Mapping Approach.</title>
        <authorList>
            <person name="Kananen K."/>
            <person name="Auerbach J.A."/>
            <person name="Kautto E."/>
            <person name="Blachly J.S."/>
        </authorList>
    </citation>
    <scope>NUCLEOTIDE SEQUENCE [LARGE SCALE GENOMIC DNA]</scope>
    <source>
        <strain evidence="1">B95-8</strain>
        <tissue evidence="1">Cell line</tissue>
    </source>
</reference>
<accession>A0ABQ9U0L5</accession>
<gene>
    <name evidence="1" type="ORF">P7K49_031839</name>
</gene>
<organism evidence="1 2">
    <name type="scientific">Saguinus oedipus</name>
    <name type="common">Cotton-top tamarin</name>
    <name type="synonym">Oedipomidas oedipus</name>
    <dbReference type="NCBI Taxonomy" id="9490"/>
    <lineage>
        <taxon>Eukaryota</taxon>
        <taxon>Metazoa</taxon>
        <taxon>Chordata</taxon>
        <taxon>Craniata</taxon>
        <taxon>Vertebrata</taxon>
        <taxon>Euteleostomi</taxon>
        <taxon>Mammalia</taxon>
        <taxon>Eutheria</taxon>
        <taxon>Euarchontoglires</taxon>
        <taxon>Primates</taxon>
        <taxon>Haplorrhini</taxon>
        <taxon>Platyrrhini</taxon>
        <taxon>Cebidae</taxon>
        <taxon>Callitrichinae</taxon>
        <taxon>Saguinus</taxon>
    </lineage>
</organism>
<dbReference type="Proteomes" id="UP001266305">
    <property type="component" value="Unassembled WGS sequence"/>
</dbReference>
<keyword evidence="2" id="KW-1185">Reference proteome</keyword>
<sequence length="107" mass="12131">MDSENYWLKVAEVTEDTWLELCMDSENHWLKVAEVTEDTRLELCMGSENHQLRKVLEKVAEGLVDTGVEELSEVPEHLKLMGMVELPGDTQMEEMASNPSVVLKGQP</sequence>
<comment type="caution">
    <text evidence="1">The sequence shown here is derived from an EMBL/GenBank/DDBJ whole genome shotgun (WGS) entry which is preliminary data.</text>
</comment>